<dbReference type="KEGG" id="rpy:Y013_24655"/>
<proteinExistence type="predicted"/>
<dbReference type="AlphaFoldDB" id="V9XS43"/>
<dbReference type="HOGENOM" id="CLU_3257095_0_0_11"/>
<sequence>MTENQKPDRRHWLRRRPDLAILKAVVVRYLMHEALAWILDVL</sequence>
<gene>
    <name evidence="1" type="ORF">Y013_24655</name>
</gene>
<geneLocation type="plasmid" evidence="2">
    <name>1</name>
</geneLocation>
<reference evidence="1 2" key="1">
    <citation type="journal article" date="2014" name="Genome Announc.">
        <title>Complete Genome of Rhodococcus pyridinivorans SB3094, a Methyl-Ethyl-Ketone-Degrading Bacterium Used for Bioaugmentation.</title>
        <authorList>
            <person name="Dueholm M.S."/>
            <person name="Albertsen M."/>
            <person name="D'Imperio S."/>
            <person name="Tale V.P."/>
            <person name="Lewis D."/>
            <person name="Nielsen P.H."/>
            <person name="Nielsen J.L."/>
        </authorList>
    </citation>
    <scope>NUCLEOTIDE SEQUENCE [LARGE SCALE GENOMIC DNA]</scope>
    <source>
        <strain evidence="2">SB3094</strain>
        <plasmid evidence="2">1</plasmid>
    </source>
</reference>
<name>V9XS43_9NOCA</name>
<organism evidence="1 2">
    <name type="scientific">Rhodococcus pyridinivorans SB3094</name>
    <dbReference type="NCBI Taxonomy" id="1435356"/>
    <lineage>
        <taxon>Bacteria</taxon>
        <taxon>Bacillati</taxon>
        <taxon>Actinomycetota</taxon>
        <taxon>Actinomycetes</taxon>
        <taxon>Mycobacteriales</taxon>
        <taxon>Nocardiaceae</taxon>
        <taxon>Rhodococcus</taxon>
    </lineage>
</organism>
<protein>
    <submittedName>
        <fullName evidence="1">Uncharacterized protein</fullName>
    </submittedName>
</protein>
<evidence type="ECO:0000313" key="1">
    <source>
        <dbReference type="EMBL" id="AHD24222.1"/>
    </source>
</evidence>
<dbReference type="Proteomes" id="UP000018781">
    <property type="component" value="Plasmid unnamed"/>
</dbReference>
<accession>V9XS43</accession>
<dbReference type="EMBL" id="CP006997">
    <property type="protein sequence ID" value="AHD24222.1"/>
    <property type="molecule type" value="Genomic_DNA"/>
</dbReference>
<keyword evidence="1" id="KW-0614">Plasmid</keyword>
<evidence type="ECO:0000313" key="2">
    <source>
        <dbReference type="Proteomes" id="UP000018781"/>
    </source>
</evidence>